<keyword evidence="3" id="KW-1185">Reference proteome</keyword>
<comment type="caution">
    <text evidence="2">The sequence shown here is derived from an EMBL/GenBank/DDBJ whole genome shotgun (WGS) entry which is preliminary data.</text>
</comment>
<dbReference type="CDD" id="cd20104">
    <property type="entry name" value="MBT_PHF20L1-like"/>
    <property type="match status" value="1"/>
</dbReference>
<reference evidence="2 3" key="1">
    <citation type="journal article" date="2017" name="Genome Biol. Evol.">
        <title>Phytophthora megakarya and P. palmivora, closely related causal agents of cacao black pod rot, underwent increases in genome sizes and gene numbers by different mechanisms.</title>
        <authorList>
            <person name="Ali S.S."/>
            <person name="Shao J."/>
            <person name="Lary D.J."/>
            <person name="Kronmiller B."/>
            <person name="Shen D."/>
            <person name="Strem M.D."/>
            <person name="Amoako-Attah I."/>
            <person name="Akrofi A.Y."/>
            <person name="Begoude B.A."/>
            <person name="Ten Hoopen G.M."/>
            <person name="Coulibaly K."/>
            <person name="Kebe B.I."/>
            <person name="Melnick R.L."/>
            <person name="Guiltinan M.J."/>
            <person name="Tyler B.M."/>
            <person name="Meinhardt L.W."/>
            <person name="Bailey B.A."/>
        </authorList>
    </citation>
    <scope>NUCLEOTIDE SEQUENCE [LARGE SCALE GENOMIC DNA]</scope>
    <source>
        <strain evidence="3">sbr112.9</strain>
    </source>
</reference>
<gene>
    <name evidence="2" type="ORF">PHPALM_29839</name>
</gene>
<dbReference type="InterPro" id="IPR016197">
    <property type="entry name" value="Chromo-like_dom_sf"/>
</dbReference>
<accession>A0A2P4X6J7</accession>
<feature type="region of interest" description="Disordered" evidence="1">
    <location>
        <begin position="29"/>
        <end position="61"/>
    </location>
</feature>
<name>A0A2P4X6J7_9STRA</name>
<dbReference type="Gene3D" id="2.30.30.140">
    <property type="match status" value="1"/>
</dbReference>
<sequence>MAKKVADSYDGDDWLVVGSDDGRREVILQPEPNNAKERGLEASQNQILDSDSPDGKAESDSNQMPIFQLKFLVWHKGLEMPIELVDDTQKPVLVTAHKSCSMQDLLKMIEEMVIVQPQLCGVFPNVTRENLHEVLQVCRRSGDKMKWIPLEKDEQMENFVKSSAKLQLTSEMNLPSENQCCQLLVESKFQAEDITDWRCGRFYSDIQENAWRFELQVGQLVDALDTDNHWYEARVLDMDAVYVKVHYRGWTSKWDEWIRRTSGRLAPLHTNVPNWRSFQVDDEILVGSEVPGKRYPEWRNARVTACDNEDGSLQIEVDIDGKKKWLDAQDELLCQKGTHKAVNASAEVDQSAFSVPHSLLFNYFERPEELPPSPTKKEEVATAVEAVCEATHGIHLADSDGEGDEWCVVEDNDDGRDIIGGGTDVSDRKVDTIVDSEVAIAEVTDTSSASADDACDAVRSDEHPNQDLVLPTVDQIFTT</sequence>
<dbReference type="SUPFAM" id="SSF54160">
    <property type="entry name" value="Chromo domain-like"/>
    <property type="match status" value="1"/>
</dbReference>
<dbReference type="AlphaFoldDB" id="A0A2P4X6J7"/>
<proteinExistence type="predicted"/>
<evidence type="ECO:0000313" key="3">
    <source>
        <dbReference type="Proteomes" id="UP000237271"/>
    </source>
</evidence>
<evidence type="ECO:0000256" key="1">
    <source>
        <dbReference type="SAM" id="MobiDB-lite"/>
    </source>
</evidence>
<evidence type="ECO:0000313" key="2">
    <source>
        <dbReference type="EMBL" id="POM61184.1"/>
    </source>
</evidence>
<dbReference type="EMBL" id="NCKW01016216">
    <property type="protein sequence ID" value="POM61184.1"/>
    <property type="molecule type" value="Genomic_DNA"/>
</dbReference>
<dbReference type="Proteomes" id="UP000237271">
    <property type="component" value="Unassembled WGS sequence"/>
</dbReference>
<feature type="non-terminal residue" evidence="2">
    <location>
        <position position="479"/>
    </location>
</feature>
<organism evidence="2 3">
    <name type="scientific">Phytophthora palmivora</name>
    <dbReference type="NCBI Taxonomy" id="4796"/>
    <lineage>
        <taxon>Eukaryota</taxon>
        <taxon>Sar</taxon>
        <taxon>Stramenopiles</taxon>
        <taxon>Oomycota</taxon>
        <taxon>Peronosporomycetes</taxon>
        <taxon>Peronosporales</taxon>
        <taxon>Peronosporaceae</taxon>
        <taxon>Phytophthora</taxon>
    </lineage>
</organism>
<dbReference type="OrthoDB" id="161570at2759"/>
<protein>
    <submittedName>
        <fullName evidence="2">Uncharacterized protein</fullName>
    </submittedName>
</protein>